<dbReference type="InterPro" id="IPR012334">
    <property type="entry name" value="Pectin_lyas_fold"/>
</dbReference>
<dbReference type="PATRIC" id="fig|1263870.3.peg.84"/>
<protein>
    <submittedName>
        <fullName evidence="3">Putative secreted protein</fullName>
    </submittedName>
</protein>
<gene>
    <name evidence="3" type="ORF">RSSM_00077</name>
</gene>
<proteinExistence type="predicted"/>
<dbReference type="EMBL" id="ANOH01000004">
    <property type="protein sequence ID" value="EMI58469.1"/>
    <property type="molecule type" value="Genomic_DNA"/>
</dbReference>
<dbReference type="Pfam" id="PF13229">
    <property type="entry name" value="Beta_helix"/>
    <property type="match status" value="1"/>
</dbReference>
<accession>M5UAZ0</accession>
<evidence type="ECO:0000313" key="3">
    <source>
        <dbReference type="EMBL" id="EMI58469.1"/>
    </source>
</evidence>
<dbReference type="RefSeq" id="WP_008673144.1">
    <property type="nucleotide sequence ID" value="NZ_ANOH01000004.1"/>
</dbReference>
<sequence>MTDRLLYFRRLFLLACFIAIGSSASNLIDSANTGQAAAAEIYMSPDGDDQNAGTKNAPLKSLAAAADAVLACQPGPGQQPITVWISGGRYATTDTVTFDKRFAGTRENPITFRAVEGEVPVFDSGISVSLENASPAESPDVIALLPASQSNQVFSQPISSNALRSALRADSASCSVDGHFMKRARYPNVGFGYVDKIIDKGAEYAHGRTPGNPPKWSIDDPIGGRFTVRNKDVSAWQRELQNGGEAKVSGYLAYDWYRETHPVASVENGQVRLADYARYGVINKSKVPRRFIISNLLCELDAPGEFFFDERESVFYFIPGKELHAGSILSVHGGPGPFRVDGAAFVAIENIVVEGVGKGSAAVEIASGTNVVLAGCTIRNSSRPGVVINGGERCGLRSCDIYDVVNHLTLGGGDVRKLKPGKNFAINCHFTQVNASDYYGAVRLRGVGNVFRHNLLHNAPGQLMTFGDCDQLIERNEFFNIGYEEGDGGAIYSGAAMWSWGNVIRHNFIHHLMCIPQLHPRGGIYPDDLDQGETIEENVFYKAAHRAVLINGGAGHHVNRNLFLEGYIGIYNTQTAAKVLYKKMSQFESGKLKRGDKADYLYRLEKAIGPEGWNNEPWASRFPLFRKIMNQEEMRYYPIECEFVGNRFANNFRNIEYRVAGGEKGVKDVDDVSFIRSADNREISMKLFRDPNSLDFRYVEGIRTARLPSIPFEQIGLIRDPQYRPTVPNKKKYRVAVKQHFADRASYDPKAVYDPKTINDQLYFNTGKLLSDLGGLIHTKSSDD</sequence>
<dbReference type="InterPro" id="IPR011050">
    <property type="entry name" value="Pectin_lyase_fold/virulence"/>
</dbReference>
<dbReference type="AlphaFoldDB" id="M5UAZ0"/>
<feature type="signal peptide" evidence="1">
    <location>
        <begin position="1"/>
        <end position="24"/>
    </location>
</feature>
<evidence type="ECO:0000259" key="2">
    <source>
        <dbReference type="Pfam" id="PF13229"/>
    </source>
</evidence>
<feature type="domain" description="Right handed beta helix" evidence="2">
    <location>
        <begin position="362"/>
        <end position="575"/>
    </location>
</feature>
<dbReference type="Gene3D" id="2.160.20.10">
    <property type="entry name" value="Single-stranded right-handed beta-helix, Pectin lyase-like"/>
    <property type="match status" value="2"/>
</dbReference>
<evidence type="ECO:0000313" key="4">
    <source>
        <dbReference type="Proteomes" id="UP000011885"/>
    </source>
</evidence>
<dbReference type="Proteomes" id="UP000011885">
    <property type="component" value="Unassembled WGS sequence"/>
</dbReference>
<feature type="chain" id="PRO_5004073325" evidence="1">
    <location>
        <begin position="25"/>
        <end position="784"/>
    </location>
</feature>
<dbReference type="SUPFAM" id="SSF51126">
    <property type="entry name" value="Pectin lyase-like"/>
    <property type="match status" value="1"/>
</dbReference>
<dbReference type="PANTHER" id="PTHR36453:SF1">
    <property type="entry name" value="RIGHT HANDED BETA HELIX DOMAIN-CONTAINING PROTEIN"/>
    <property type="match status" value="1"/>
</dbReference>
<dbReference type="PANTHER" id="PTHR36453">
    <property type="entry name" value="SECRETED PROTEIN-RELATED"/>
    <property type="match status" value="1"/>
</dbReference>
<organism evidence="3 4">
    <name type="scientific">Rhodopirellula sallentina SM41</name>
    <dbReference type="NCBI Taxonomy" id="1263870"/>
    <lineage>
        <taxon>Bacteria</taxon>
        <taxon>Pseudomonadati</taxon>
        <taxon>Planctomycetota</taxon>
        <taxon>Planctomycetia</taxon>
        <taxon>Pirellulales</taxon>
        <taxon>Pirellulaceae</taxon>
        <taxon>Rhodopirellula</taxon>
    </lineage>
</organism>
<keyword evidence="1" id="KW-0732">Signal</keyword>
<dbReference type="InterPro" id="IPR039448">
    <property type="entry name" value="Beta_helix"/>
</dbReference>
<evidence type="ECO:0000256" key="1">
    <source>
        <dbReference type="SAM" id="SignalP"/>
    </source>
</evidence>
<comment type="caution">
    <text evidence="3">The sequence shown here is derived from an EMBL/GenBank/DDBJ whole genome shotgun (WGS) entry which is preliminary data.</text>
</comment>
<keyword evidence="4" id="KW-1185">Reference proteome</keyword>
<reference evidence="3 4" key="1">
    <citation type="journal article" date="2013" name="Mar. Genomics">
        <title>Expression of sulfatases in Rhodopirellula baltica and the diversity of sulfatases in the genus Rhodopirellula.</title>
        <authorList>
            <person name="Wegner C.E."/>
            <person name="Richter-Heitmann T."/>
            <person name="Klindworth A."/>
            <person name="Klockow C."/>
            <person name="Richter M."/>
            <person name="Achstetter T."/>
            <person name="Glockner F.O."/>
            <person name="Harder J."/>
        </authorList>
    </citation>
    <scope>NUCLEOTIDE SEQUENCE [LARGE SCALE GENOMIC DNA]</scope>
    <source>
        <strain evidence="3 4">SM41</strain>
    </source>
</reference>
<name>M5UAZ0_9BACT</name>
<dbReference type="OrthoDB" id="9791852at2"/>